<dbReference type="PANTHER" id="PTHR48111:SF67">
    <property type="entry name" value="TRANSCRIPTIONAL REGULATORY PROTEIN TCTD"/>
    <property type="match status" value="1"/>
</dbReference>
<keyword evidence="3" id="KW-0804">Transcription</keyword>
<evidence type="ECO:0000313" key="9">
    <source>
        <dbReference type="Proteomes" id="UP001365405"/>
    </source>
</evidence>
<keyword evidence="9" id="KW-1185">Reference proteome</keyword>
<dbReference type="SUPFAM" id="SSF46894">
    <property type="entry name" value="C-terminal effector domain of the bipartite response regulators"/>
    <property type="match status" value="1"/>
</dbReference>
<evidence type="ECO:0000259" key="6">
    <source>
        <dbReference type="PROSITE" id="PS50110"/>
    </source>
</evidence>
<accession>A0ABU9CRI7</accession>
<evidence type="ECO:0000256" key="1">
    <source>
        <dbReference type="ARBA" id="ARBA00023015"/>
    </source>
</evidence>
<dbReference type="Gene3D" id="6.10.250.690">
    <property type="match status" value="1"/>
</dbReference>
<evidence type="ECO:0000256" key="3">
    <source>
        <dbReference type="ARBA" id="ARBA00023163"/>
    </source>
</evidence>
<dbReference type="Gene3D" id="3.40.50.2300">
    <property type="match status" value="1"/>
</dbReference>
<dbReference type="InterPro" id="IPR001867">
    <property type="entry name" value="OmpR/PhoB-type_DNA-bd"/>
</dbReference>
<evidence type="ECO:0000313" key="8">
    <source>
        <dbReference type="EMBL" id="MEK8053177.1"/>
    </source>
</evidence>
<sequence>MNLLLAEDDALLADALSAELRTAGFAVEHAPNGAVAEYLLLKHGFDLVVLDLGLPMVDGLTVLKRVRAAGRTMPVLVLTALDSLDDRVATLNAGADDYLTKPFDFPELEARLHALLRRSRAGAGGATAGAAGGPGAATTLGRLVFDRDTRRATVRGEPLELSPREWQLLDLLLGQRDRVVTKDQIGQAWALDGGEAVAGGSIEVYIHRLRRKLEQSGLVIRTVRGLGYLLELEA</sequence>
<keyword evidence="2 5" id="KW-0238">DNA-binding</keyword>
<dbReference type="InterPro" id="IPR036388">
    <property type="entry name" value="WH-like_DNA-bd_sf"/>
</dbReference>
<name>A0ABU9CRI7_9BURK</name>
<comment type="caution">
    <text evidence="8">The sequence shown here is derived from an EMBL/GenBank/DDBJ whole genome shotgun (WGS) entry which is preliminary data.</text>
</comment>
<dbReference type="InterPro" id="IPR039420">
    <property type="entry name" value="WalR-like"/>
</dbReference>
<dbReference type="PROSITE" id="PS50110">
    <property type="entry name" value="RESPONSE_REGULATORY"/>
    <property type="match status" value="1"/>
</dbReference>
<keyword evidence="1" id="KW-0805">Transcription regulation</keyword>
<dbReference type="Proteomes" id="UP001365405">
    <property type="component" value="Unassembled WGS sequence"/>
</dbReference>
<evidence type="ECO:0000256" key="5">
    <source>
        <dbReference type="PROSITE-ProRule" id="PRU01091"/>
    </source>
</evidence>
<dbReference type="RefSeq" id="WP_341412921.1">
    <property type="nucleotide sequence ID" value="NZ_JBBUTH010000011.1"/>
</dbReference>
<proteinExistence type="predicted"/>
<keyword evidence="4" id="KW-0597">Phosphoprotein</keyword>
<dbReference type="PROSITE" id="PS51755">
    <property type="entry name" value="OMPR_PHOB"/>
    <property type="match status" value="1"/>
</dbReference>
<evidence type="ECO:0000256" key="2">
    <source>
        <dbReference type="ARBA" id="ARBA00023125"/>
    </source>
</evidence>
<dbReference type="SMART" id="SM00448">
    <property type="entry name" value="REC"/>
    <property type="match status" value="1"/>
</dbReference>
<dbReference type="Pfam" id="PF00486">
    <property type="entry name" value="Trans_reg_C"/>
    <property type="match status" value="1"/>
</dbReference>
<evidence type="ECO:0000256" key="4">
    <source>
        <dbReference type="PROSITE-ProRule" id="PRU00169"/>
    </source>
</evidence>
<gene>
    <name evidence="8" type="ORF">AACH10_23180</name>
</gene>
<dbReference type="InterPro" id="IPR001789">
    <property type="entry name" value="Sig_transdc_resp-reg_receiver"/>
</dbReference>
<dbReference type="SUPFAM" id="SSF52172">
    <property type="entry name" value="CheY-like"/>
    <property type="match status" value="1"/>
</dbReference>
<dbReference type="Pfam" id="PF00072">
    <property type="entry name" value="Response_reg"/>
    <property type="match status" value="1"/>
</dbReference>
<feature type="domain" description="Response regulatory" evidence="6">
    <location>
        <begin position="2"/>
        <end position="116"/>
    </location>
</feature>
<feature type="DNA-binding region" description="OmpR/PhoB-type" evidence="5">
    <location>
        <begin position="135"/>
        <end position="232"/>
    </location>
</feature>
<dbReference type="SMART" id="SM00862">
    <property type="entry name" value="Trans_reg_C"/>
    <property type="match status" value="1"/>
</dbReference>
<dbReference type="CDD" id="cd00383">
    <property type="entry name" value="trans_reg_C"/>
    <property type="match status" value="1"/>
</dbReference>
<dbReference type="EMBL" id="JBBUTH010000011">
    <property type="protein sequence ID" value="MEK8053177.1"/>
    <property type="molecule type" value="Genomic_DNA"/>
</dbReference>
<feature type="domain" description="OmpR/PhoB-type" evidence="7">
    <location>
        <begin position="135"/>
        <end position="232"/>
    </location>
</feature>
<dbReference type="InterPro" id="IPR011006">
    <property type="entry name" value="CheY-like_superfamily"/>
</dbReference>
<dbReference type="PANTHER" id="PTHR48111">
    <property type="entry name" value="REGULATOR OF RPOS"/>
    <property type="match status" value="1"/>
</dbReference>
<feature type="modified residue" description="4-aspartylphosphate" evidence="4">
    <location>
        <position position="51"/>
    </location>
</feature>
<organism evidence="8 9">
    <name type="scientific">Pseudaquabacterium inlustre</name>
    <dbReference type="NCBI Taxonomy" id="2984192"/>
    <lineage>
        <taxon>Bacteria</taxon>
        <taxon>Pseudomonadati</taxon>
        <taxon>Pseudomonadota</taxon>
        <taxon>Betaproteobacteria</taxon>
        <taxon>Burkholderiales</taxon>
        <taxon>Sphaerotilaceae</taxon>
        <taxon>Pseudaquabacterium</taxon>
    </lineage>
</organism>
<dbReference type="Gene3D" id="1.10.10.10">
    <property type="entry name" value="Winged helix-like DNA-binding domain superfamily/Winged helix DNA-binding domain"/>
    <property type="match status" value="1"/>
</dbReference>
<reference evidence="8 9" key="1">
    <citation type="submission" date="2024-04" db="EMBL/GenBank/DDBJ databases">
        <title>Novel species of the genus Ideonella isolated from streams.</title>
        <authorList>
            <person name="Lu H."/>
        </authorList>
    </citation>
    <scope>NUCLEOTIDE SEQUENCE [LARGE SCALE GENOMIC DNA]</scope>
    <source>
        <strain evidence="8 9">DXS22W</strain>
    </source>
</reference>
<evidence type="ECO:0000259" key="7">
    <source>
        <dbReference type="PROSITE" id="PS51755"/>
    </source>
</evidence>
<protein>
    <submittedName>
        <fullName evidence="8">Response regulator transcription factor</fullName>
    </submittedName>
</protein>
<dbReference type="InterPro" id="IPR016032">
    <property type="entry name" value="Sig_transdc_resp-reg_C-effctor"/>
</dbReference>